<comment type="caution">
    <text evidence="1">The sequence shown here is derived from an EMBL/GenBank/DDBJ whole genome shotgun (WGS) entry which is preliminary data.</text>
</comment>
<sequence>MQTLPASTEGEYGQLDEIKFIDFVQKVASDKVVERAILKSSHHSAHDGVNTVIWSSS</sequence>
<evidence type="ECO:0000313" key="2">
    <source>
        <dbReference type="Proteomes" id="UP000006251"/>
    </source>
</evidence>
<dbReference type="EMBL" id="BAEQ01000055">
    <property type="protein sequence ID" value="GAC30386.1"/>
    <property type="molecule type" value="Genomic_DNA"/>
</dbReference>
<dbReference type="RefSeq" id="WP_006014382.1">
    <property type="nucleotide sequence ID" value="NZ_BAEQ01000055.1"/>
</dbReference>
<gene>
    <name evidence="1" type="ORF">GPAL_3540</name>
</gene>
<proteinExistence type="predicted"/>
<dbReference type="AlphaFoldDB" id="K6Z2G5"/>
<organism evidence="1 2">
    <name type="scientific">Brumicola pallidula DSM 14239 = ACAM 615</name>
    <dbReference type="NCBI Taxonomy" id="1121922"/>
    <lineage>
        <taxon>Bacteria</taxon>
        <taxon>Pseudomonadati</taxon>
        <taxon>Pseudomonadota</taxon>
        <taxon>Gammaproteobacteria</taxon>
        <taxon>Alteromonadales</taxon>
        <taxon>Alteromonadaceae</taxon>
        <taxon>Brumicola</taxon>
    </lineage>
</organism>
<evidence type="ECO:0000313" key="1">
    <source>
        <dbReference type="EMBL" id="GAC30386.1"/>
    </source>
</evidence>
<protein>
    <submittedName>
        <fullName evidence="1">Uncharacterized protein</fullName>
    </submittedName>
</protein>
<keyword evidence="2" id="KW-1185">Reference proteome</keyword>
<dbReference type="STRING" id="1121922.GCA_000428905_00894"/>
<accession>K6Z2G5</accession>
<dbReference type="Proteomes" id="UP000006251">
    <property type="component" value="Unassembled WGS sequence"/>
</dbReference>
<name>K6Z2G5_9ALTE</name>
<reference evidence="2" key="1">
    <citation type="journal article" date="2014" name="Environ. Microbiol.">
        <title>Comparative genomics of the marine bacterial genus Glaciecola reveals the high degree of genomic diversity and genomic characteristic for cold adaptation.</title>
        <authorList>
            <person name="Qin Q.L."/>
            <person name="Xie B.B."/>
            <person name="Yu Y."/>
            <person name="Shu Y.L."/>
            <person name="Rong J.C."/>
            <person name="Zhang Y.J."/>
            <person name="Zhao D.L."/>
            <person name="Chen X.L."/>
            <person name="Zhang X.Y."/>
            <person name="Chen B."/>
            <person name="Zhou B.C."/>
            <person name="Zhang Y.Z."/>
        </authorList>
    </citation>
    <scope>NUCLEOTIDE SEQUENCE [LARGE SCALE GENOMIC DNA]</scope>
    <source>
        <strain evidence="2">ACAM 615</strain>
    </source>
</reference>